<dbReference type="InterPro" id="IPR041588">
    <property type="entry name" value="Integrase_H2C2"/>
</dbReference>
<dbReference type="PANTHER" id="PTHR47331:SF1">
    <property type="entry name" value="GAG-LIKE PROTEIN"/>
    <property type="match status" value="1"/>
</dbReference>
<dbReference type="InterPro" id="IPR008042">
    <property type="entry name" value="Retrotrans_Pao"/>
</dbReference>
<evidence type="ECO:0000259" key="3">
    <source>
        <dbReference type="Pfam" id="PF18701"/>
    </source>
</evidence>
<dbReference type="Proteomes" id="UP000024404">
    <property type="component" value="Unassembled WGS sequence"/>
</dbReference>
<feature type="region of interest" description="Disordered" evidence="1">
    <location>
        <begin position="597"/>
        <end position="630"/>
    </location>
</feature>
<feature type="domain" description="Integrase zinc-binding" evidence="2">
    <location>
        <begin position="364"/>
        <end position="413"/>
    </location>
</feature>
<dbReference type="PANTHER" id="PTHR47331">
    <property type="entry name" value="PHD-TYPE DOMAIN-CONTAINING PROTEIN"/>
    <property type="match status" value="1"/>
</dbReference>
<evidence type="ECO:0008006" key="6">
    <source>
        <dbReference type="Google" id="ProtNLM"/>
    </source>
</evidence>
<protein>
    <recommendedName>
        <fullName evidence="6">DUF5641 domain-containing protein</fullName>
    </recommendedName>
</protein>
<evidence type="ECO:0000313" key="4">
    <source>
        <dbReference type="EnsemblMetazoa" id="OVOC12546.1"/>
    </source>
</evidence>
<reference evidence="5" key="1">
    <citation type="submission" date="2013-10" db="EMBL/GenBank/DDBJ databases">
        <title>Genome sequencing of Onchocerca volvulus.</title>
        <authorList>
            <person name="Cotton J."/>
            <person name="Tsai J."/>
            <person name="Stanley E."/>
            <person name="Tracey A."/>
            <person name="Holroyd N."/>
            <person name="Lustigman S."/>
            <person name="Berriman M."/>
        </authorList>
    </citation>
    <scope>NUCLEOTIDE SEQUENCE</scope>
</reference>
<feature type="domain" description="DUF5641" evidence="3">
    <location>
        <begin position="494"/>
        <end position="586"/>
    </location>
</feature>
<dbReference type="EnsemblMetazoa" id="OVOC12546.1">
    <property type="protein sequence ID" value="OVOC12546.1"/>
    <property type="gene ID" value="WBGene00249355"/>
</dbReference>
<organism evidence="4 5">
    <name type="scientific">Onchocerca volvulus</name>
    <dbReference type="NCBI Taxonomy" id="6282"/>
    <lineage>
        <taxon>Eukaryota</taxon>
        <taxon>Metazoa</taxon>
        <taxon>Ecdysozoa</taxon>
        <taxon>Nematoda</taxon>
        <taxon>Chromadorea</taxon>
        <taxon>Rhabditida</taxon>
        <taxon>Spirurina</taxon>
        <taxon>Spiruromorpha</taxon>
        <taxon>Filarioidea</taxon>
        <taxon>Onchocercidae</taxon>
        <taxon>Onchocerca</taxon>
    </lineage>
</organism>
<evidence type="ECO:0000313" key="5">
    <source>
        <dbReference type="Proteomes" id="UP000024404"/>
    </source>
</evidence>
<feature type="compositionally biased region" description="Polar residues" evidence="1">
    <location>
        <begin position="1"/>
        <end position="10"/>
    </location>
</feature>
<sequence length="630" mass="73683">MSSSIITSIQPAKARKDEEKTYEKVAEDEHGLYQTMHEVEEALMTLTSRTHSWNLTIELHGFHPFLTVFSRFVQNRVEEFRKANGSKYPIYLPYRNTISELLIKQQHEELYHAGIVHTLLNEDELPRFTTTFSNKAQIHVFTDASNTAYVAAVYIQDQTKETFSVFANSRIAPIKGITIPRLELLAMLIGVRAAQFVIRQLELEKIRTTLCEHNPVDIATKGISPKELKSCNLWWKGPTWLKEEEINIKGDHENEKHKLIAKITAQISIEKIKLIDRNRFSKWLRLIRTTAWILKFIKFTTKEKLSWLQPIATEKNRTTSDDYKLAEWILIRQAQSDDQKRLENSELDENSKYPIYLPKHNPITKLIVQQQHEDLYHAGIAHTLSELRRRFWLPKGRTEVKRILNKYLGCRRWTTKPFKLPAMPNFPESRVQRSRTFERTGLDYMGPLSIKSDDGIAKRWIALPPGPKDNDEYTPYSLNTKTKLIKYWPNTVPSLDVFWKLWKEEYLTSLQERTQRELASPRAVERRIPHENEIVLLNEPEKPRGVWQLARITKLKRRMDEKIGNATIQLPNGKELNRSISALYPLEIDEAEPLQNQSNLMVEKSDEEPIARRTRNAKKQQLRTPNSSFS</sequence>
<dbReference type="OMA" id="HENEKHK"/>
<dbReference type="Pfam" id="PF17921">
    <property type="entry name" value="Integrase_H2C2"/>
    <property type="match status" value="1"/>
</dbReference>
<accession>A0A8R1XPG9</accession>
<dbReference type="EMBL" id="CMVM020000515">
    <property type="status" value="NOT_ANNOTATED_CDS"/>
    <property type="molecule type" value="Genomic_DNA"/>
</dbReference>
<dbReference type="Pfam" id="PF18701">
    <property type="entry name" value="DUF5641"/>
    <property type="match status" value="1"/>
</dbReference>
<feature type="region of interest" description="Disordered" evidence="1">
    <location>
        <begin position="1"/>
        <end position="20"/>
    </location>
</feature>
<feature type="compositionally biased region" description="Basic residues" evidence="1">
    <location>
        <begin position="612"/>
        <end position="621"/>
    </location>
</feature>
<dbReference type="Pfam" id="PF05380">
    <property type="entry name" value="Peptidase_A17"/>
    <property type="match status" value="1"/>
</dbReference>
<evidence type="ECO:0000259" key="2">
    <source>
        <dbReference type="Pfam" id="PF17921"/>
    </source>
</evidence>
<evidence type="ECO:0000256" key="1">
    <source>
        <dbReference type="SAM" id="MobiDB-lite"/>
    </source>
</evidence>
<dbReference type="AlphaFoldDB" id="A0A8R1XPG9"/>
<name>A0A8R1XPG9_ONCVO</name>
<dbReference type="InterPro" id="IPR040676">
    <property type="entry name" value="DUF5641"/>
</dbReference>
<proteinExistence type="predicted"/>
<dbReference type="Gene3D" id="1.10.340.70">
    <property type="match status" value="1"/>
</dbReference>
<reference evidence="4" key="2">
    <citation type="submission" date="2022-06" db="UniProtKB">
        <authorList>
            <consortium name="EnsemblMetazoa"/>
        </authorList>
    </citation>
    <scope>IDENTIFICATION</scope>
</reference>
<keyword evidence="5" id="KW-1185">Reference proteome</keyword>